<comment type="caution">
    <text evidence="1">The sequence shown here is derived from an EMBL/GenBank/DDBJ whole genome shotgun (WGS) entry which is preliminary data.</text>
</comment>
<evidence type="ECO:0008006" key="3">
    <source>
        <dbReference type="Google" id="ProtNLM"/>
    </source>
</evidence>
<organism evidence="1 2">
    <name type="scientific">Candidatus Taylorbacteria bacterium RIFCSPHIGHO2_02_FULL_44_12</name>
    <dbReference type="NCBI Taxonomy" id="1802308"/>
    <lineage>
        <taxon>Bacteria</taxon>
        <taxon>Candidatus Tayloriibacteriota</taxon>
    </lineage>
</organism>
<evidence type="ECO:0000313" key="2">
    <source>
        <dbReference type="Proteomes" id="UP000178413"/>
    </source>
</evidence>
<sequence>MKTLSIDLAKFSFYQREIVNGKLVKNRCGRDFVYNALAYYFPDQYGVGRITAFDLEHHKHLGISVPSWLAWTQVQFLNTPKYLKSKGLELKINGRLIKAFQDFVASILFSRMSFQDAIIEIEKLVDVGKASGIDISMGLGGLLDHVLFVYGYDDDNLYVFETIETKIQYSIVYPEYPQVKKLSKEEIKKRWTRFGRVWEVGVF</sequence>
<reference evidence="1 2" key="1">
    <citation type="journal article" date="2016" name="Nat. Commun.">
        <title>Thousands of microbial genomes shed light on interconnected biogeochemical processes in an aquifer system.</title>
        <authorList>
            <person name="Anantharaman K."/>
            <person name="Brown C.T."/>
            <person name="Hug L.A."/>
            <person name="Sharon I."/>
            <person name="Castelle C.J."/>
            <person name="Probst A.J."/>
            <person name="Thomas B.C."/>
            <person name="Singh A."/>
            <person name="Wilkins M.J."/>
            <person name="Karaoz U."/>
            <person name="Brodie E.L."/>
            <person name="Williams K.H."/>
            <person name="Hubbard S.S."/>
            <person name="Banfield J.F."/>
        </authorList>
    </citation>
    <scope>NUCLEOTIDE SEQUENCE [LARGE SCALE GENOMIC DNA]</scope>
</reference>
<dbReference type="STRING" id="1802308.A3D50_01650"/>
<dbReference type="Proteomes" id="UP000178413">
    <property type="component" value="Unassembled WGS sequence"/>
</dbReference>
<dbReference type="AlphaFoldDB" id="A0A1G2MKZ4"/>
<evidence type="ECO:0000313" key="1">
    <source>
        <dbReference type="EMBL" id="OHA24533.1"/>
    </source>
</evidence>
<protein>
    <recommendedName>
        <fullName evidence="3">Peptidase C39-like domain-containing protein</fullName>
    </recommendedName>
</protein>
<proteinExistence type="predicted"/>
<dbReference type="EMBL" id="MHRM01000002">
    <property type="protein sequence ID" value="OHA24533.1"/>
    <property type="molecule type" value="Genomic_DNA"/>
</dbReference>
<accession>A0A1G2MKZ4</accession>
<name>A0A1G2MKZ4_9BACT</name>
<gene>
    <name evidence="1" type="ORF">A3D50_01650</name>
</gene>